<evidence type="ECO:0000313" key="1">
    <source>
        <dbReference type="EMBL" id="VDR26201.1"/>
    </source>
</evidence>
<proteinExistence type="predicted"/>
<evidence type="ECO:0000313" key="2">
    <source>
        <dbReference type="Proteomes" id="UP000274346"/>
    </source>
</evidence>
<sequence>MIPKTYLQWYQCITKECGIPVTQAFISHRLAVLEDPKNQETRRFASLYGQPHLDSIIGWLKKGKERTFGRMTSFDTRQGPGIFHLIIKPRFNGVRVVRPVLWPLSHLFIR</sequence>
<organism evidence="1 2">
    <name type="scientific">Raoultella terrigena</name>
    <name type="common">Klebsiella terrigena</name>
    <dbReference type="NCBI Taxonomy" id="577"/>
    <lineage>
        <taxon>Bacteria</taxon>
        <taxon>Pseudomonadati</taxon>
        <taxon>Pseudomonadota</taxon>
        <taxon>Gammaproteobacteria</taxon>
        <taxon>Enterobacterales</taxon>
        <taxon>Enterobacteriaceae</taxon>
        <taxon>Klebsiella/Raoultella group</taxon>
        <taxon>Raoultella</taxon>
    </lineage>
</organism>
<dbReference type="AlphaFoldDB" id="A0A3P8KIN5"/>
<gene>
    <name evidence="1" type="ORF">NCTC13098_02541</name>
</gene>
<dbReference type="Proteomes" id="UP000274346">
    <property type="component" value="Chromosome"/>
</dbReference>
<name>A0A3P8KIN5_RAOTE</name>
<accession>A0A3P8KIN5</accession>
<dbReference type="EMBL" id="LR131271">
    <property type="protein sequence ID" value="VDR26201.1"/>
    <property type="molecule type" value="Genomic_DNA"/>
</dbReference>
<reference evidence="1 2" key="1">
    <citation type="submission" date="2018-12" db="EMBL/GenBank/DDBJ databases">
        <authorList>
            <consortium name="Pathogen Informatics"/>
        </authorList>
    </citation>
    <scope>NUCLEOTIDE SEQUENCE [LARGE SCALE GENOMIC DNA]</scope>
    <source>
        <strain evidence="1 2">NCTC13098</strain>
    </source>
</reference>
<dbReference type="KEGG" id="rtg:NCTC13098_02541"/>
<protein>
    <submittedName>
        <fullName evidence="1">Uncharacterized protein</fullName>
    </submittedName>
</protein>